<gene>
    <name evidence="1" type="ORF">EDC23_0724</name>
</gene>
<sequence>MDDKLEIAERVRQACLQQALDAWEQAGISGLCGEGRWEVAINAIRQLDIAKLIESPQD</sequence>
<evidence type="ECO:0000313" key="2">
    <source>
        <dbReference type="Proteomes" id="UP000294914"/>
    </source>
</evidence>
<dbReference type="AlphaFoldDB" id="A0A4R8J2A5"/>
<proteinExistence type="predicted"/>
<dbReference type="Proteomes" id="UP000294914">
    <property type="component" value="Unassembled WGS sequence"/>
</dbReference>
<evidence type="ECO:0000313" key="1">
    <source>
        <dbReference type="EMBL" id="TDY04349.1"/>
    </source>
</evidence>
<name>A0A4R8J2A5_9GAMM</name>
<dbReference type="RefSeq" id="WP_134081177.1">
    <property type="nucleotide sequence ID" value="NZ_SOQX01000001.1"/>
</dbReference>
<dbReference type="OrthoDB" id="6183506at2"/>
<keyword evidence="2" id="KW-1185">Reference proteome</keyword>
<evidence type="ECO:0008006" key="3">
    <source>
        <dbReference type="Google" id="ProtNLM"/>
    </source>
</evidence>
<dbReference type="EMBL" id="SOQX01000001">
    <property type="protein sequence ID" value="TDY04349.1"/>
    <property type="molecule type" value="Genomic_DNA"/>
</dbReference>
<comment type="caution">
    <text evidence="1">The sequence shown here is derived from an EMBL/GenBank/DDBJ whole genome shotgun (WGS) entry which is preliminary data.</text>
</comment>
<organism evidence="1 2">
    <name type="scientific">Thiohalophilus thiocyanatoxydans</name>
    <dbReference type="NCBI Taxonomy" id="381308"/>
    <lineage>
        <taxon>Bacteria</taxon>
        <taxon>Pseudomonadati</taxon>
        <taxon>Pseudomonadota</taxon>
        <taxon>Gammaproteobacteria</taxon>
        <taxon>Thiohalomonadales</taxon>
        <taxon>Thiohalophilaceae</taxon>
        <taxon>Thiohalophilus</taxon>
    </lineage>
</organism>
<protein>
    <recommendedName>
        <fullName evidence="3">Acetyltransferase</fullName>
    </recommendedName>
</protein>
<accession>A0A4R8J2A5</accession>
<reference evidence="1 2" key="1">
    <citation type="submission" date="2019-03" db="EMBL/GenBank/DDBJ databases">
        <title>Genomic Encyclopedia of Type Strains, Phase IV (KMG-IV): sequencing the most valuable type-strain genomes for metagenomic binning, comparative biology and taxonomic classification.</title>
        <authorList>
            <person name="Goeker M."/>
        </authorList>
    </citation>
    <scope>NUCLEOTIDE SEQUENCE [LARGE SCALE GENOMIC DNA]</scope>
    <source>
        <strain evidence="1 2">DSM 16326</strain>
    </source>
</reference>